<dbReference type="SUPFAM" id="SSF46689">
    <property type="entry name" value="Homeodomain-like"/>
    <property type="match status" value="1"/>
</dbReference>
<evidence type="ECO:0000313" key="4">
    <source>
        <dbReference type="EMBL" id="QUI24370.1"/>
    </source>
</evidence>
<keyword evidence="5" id="KW-1185">Reference proteome</keyword>
<accession>A0A8J8SHZ2</accession>
<dbReference type="PANTHER" id="PTHR43479">
    <property type="entry name" value="ACREF/ENVCD OPERON REPRESSOR-RELATED"/>
    <property type="match status" value="1"/>
</dbReference>
<dbReference type="SUPFAM" id="SSF48498">
    <property type="entry name" value="Tetracyclin repressor-like, C-terminal domain"/>
    <property type="match status" value="1"/>
</dbReference>
<name>A0A8J8SHZ2_9FIRM</name>
<dbReference type="GO" id="GO:0003677">
    <property type="term" value="F:DNA binding"/>
    <property type="evidence" value="ECO:0007669"/>
    <property type="project" value="UniProtKB-UniRule"/>
</dbReference>
<evidence type="ECO:0000256" key="1">
    <source>
        <dbReference type="ARBA" id="ARBA00023125"/>
    </source>
</evidence>
<keyword evidence="1 2" id="KW-0238">DNA-binding</keyword>
<proteinExistence type="predicted"/>
<evidence type="ECO:0000259" key="3">
    <source>
        <dbReference type="PROSITE" id="PS50977"/>
    </source>
</evidence>
<dbReference type="KEGG" id="vpy:HZI73_19630"/>
<dbReference type="InterPro" id="IPR001647">
    <property type="entry name" value="HTH_TetR"/>
</dbReference>
<dbReference type="PANTHER" id="PTHR43479:SF11">
    <property type="entry name" value="ACREF_ENVCD OPERON REPRESSOR-RELATED"/>
    <property type="match status" value="1"/>
</dbReference>
<evidence type="ECO:0000313" key="5">
    <source>
        <dbReference type="Proteomes" id="UP000683246"/>
    </source>
</evidence>
<evidence type="ECO:0000256" key="2">
    <source>
        <dbReference type="PROSITE-ProRule" id="PRU00335"/>
    </source>
</evidence>
<gene>
    <name evidence="4" type="ORF">HZI73_19630</name>
</gene>
<dbReference type="Gene3D" id="1.10.357.10">
    <property type="entry name" value="Tetracycline Repressor, domain 2"/>
    <property type="match status" value="1"/>
</dbReference>
<dbReference type="InterPro" id="IPR036271">
    <property type="entry name" value="Tet_transcr_reg_TetR-rel_C_sf"/>
</dbReference>
<feature type="domain" description="HTH tetR-type" evidence="3">
    <location>
        <begin position="6"/>
        <end position="66"/>
    </location>
</feature>
<dbReference type="Pfam" id="PF00440">
    <property type="entry name" value="TetR_N"/>
    <property type="match status" value="1"/>
</dbReference>
<protein>
    <submittedName>
        <fullName evidence="4">TetR/AcrR family transcriptional regulator</fullName>
    </submittedName>
</protein>
<dbReference type="InterPro" id="IPR009057">
    <property type="entry name" value="Homeodomain-like_sf"/>
</dbReference>
<dbReference type="PROSITE" id="PS50977">
    <property type="entry name" value="HTH_TETR_2"/>
    <property type="match status" value="1"/>
</dbReference>
<dbReference type="Proteomes" id="UP000683246">
    <property type="component" value="Chromosome"/>
</dbReference>
<dbReference type="InterPro" id="IPR050624">
    <property type="entry name" value="HTH-type_Tx_Regulator"/>
</dbReference>
<sequence>MKEKSFERKTQLLQSALDEFSSHKYDDASLNSIIKNASISKGTFYYHFKNKQDLYLYLIEHSSHVKWEFIHHRTRDLNESFQKMDIFERFKCQARIGVEFAMEHPKYHKLAKMLVKEKGNEIFDIIKERLEIGTNKLHDMINEGIEKGDFKPNFPKDFILKTISFMFTYFDDIFYADGVMVLEETLENLDNYVDFMKHGLGTS</sequence>
<dbReference type="AlphaFoldDB" id="A0A8J8SHZ2"/>
<reference evidence="4" key="1">
    <citation type="submission" date="2020-07" db="EMBL/GenBank/DDBJ databases">
        <title>Vallitalea pronyensis genome.</title>
        <authorList>
            <person name="Postec A."/>
        </authorList>
    </citation>
    <scope>NUCLEOTIDE SEQUENCE</scope>
    <source>
        <strain evidence="4">FatNI3</strain>
    </source>
</reference>
<dbReference type="EMBL" id="CP058649">
    <property type="protein sequence ID" value="QUI24370.1"/>
    <property type="molecule type" value="Genomic_DNA"/>
</dbReference>
<feature type="DNA-binding region" description="H-T-H motif" evidence="2">
    <location>
        <begin position="29"/>
        <end position="48"/>
    </location>
</feature>
<dbReference type="RefSeq" id="WP_212695065.1">
    <property type="nucleotide sequence ID" value="NZ_CP058649.1"/>
</dbReference>
<organism evidence="4 5">
    <name type="scientific">Vallitalea pronyensis</name>
    <dbReference type="NCBI Taxonomy" id="1348613"/>
    <lineage>
        <taxon>Bacteria</taxon>
        <taxon>Bacillati</taxon>
        <taxon>Bacillota</taxon>
        <taxon>Clostridia</taxon>
        <taxon>Lachnospirales</taxon>
        <taxon>Vallitaleaceae</taxon>
        <taxon>Vallitalea</taxon>
    </lineage>
</organism>
<dbReference type="PRINTS" id="PR00455">
    <property type="entry name" value="HTHTETR"/>
</dbReference>